<keyword evidence="2" id="KW-1185">Reference proteome</keyword>
<dbReference type="AlphaFoldDB" id="A0A9W9CH03"/>
<dbReference type="OrthoDB" id="5279008at2759"/>
<evidence type="ECO:0000313" key="1">
    <source>
        <dbReference type="EMBL" id="KAJ4361782.1"/>
    </source>
</evidence>
<evidence type="ECO:0008006" key="3">
    <source>
        <dbReference type="Google" id="ProtNLM"/>
    </source>
</evidence>
<sequence>MVSPIERLPVEVFDIIAFDFDLPAYNAVRLVSRQLHLLSFSNYAKKYFHELTTTLGSASLDRLVNVASHQHFSNLVNVLDIRLLNHRDYKLLTKITKVGIFPPPKRFPRVSGVREEHISEEATLYDDLARSDYSKCIVDRLTRALTGFGNLETIRFRARHSEPFGWRSTMMPEGDQLFRSKCFRAVVDAIVNSELNLKEFSMVKGTKLSTLSKGANLPYPTLQFPFSFLQALQQPFSALQSLTLSVITAYNGDARIPGWENGLSNLIATAPSIKTLALSLDRKNRVSHYSAAVIRSLSLSCRIAELSTFQLVNCSLHEDDLARFVAAHSESLSRLIFSDIRLLTGSWSSLWMSLKALGKLQCLRLASLDGTQSPVLFRRRDKERLKITLDAKKAGRPMSAMLDDLVNACNMGTNLHIDGLDAD</sequence>
<accession>A0A9W9CH03</accession>
<organism evidence="1 2">
    <name type="scientific">Neocucurbitaria cava</name>
    <dbReference type="NCBI Taxonomy" id="798079"/>
    <lineage>
        <taxon>Eukaryota</taxon>
        <taxon>Fungi</taxon>
        <taxon>Dikarya</taxon>
        <taxon>Ascomycota</taxon>
        <taxon>Pezizomycotina</taxon>
        <taxon>Dothideomycetes</taxon>
        <taxon>Pleosporomycetidae</taxon>
        <taxon>Pleosporales</taxon>
        <taxon>Pleosporineae</taxon>
        <taxon>Cucurbitariaceae</taxon>
        <taxon>Neocucurbitaria</taxon>
    </lineage>
</organism>
<dbReference type="Proteomes" id="UP001140560">
    <property type="component" value="Unassembled WGS sequence"/>
</dbReference>
<gene>
    <name evidence="1" type="ORF">N0V83_010722</name>
</gene>
<reference evidence="1" key="1">
    <citation type="submission" date="2022-10" db="EMBL/GenBank/DDBJ databases">
        <title>Tapping the CABI collections for fungal endophytes: first genome assemblies for Collariella, Neodidymelliopsis, Ascochyta clinopodiicola, Didymella pomorum, Didymosphaeria variabile, Neocosmospora piperis and Neocucurbitaria cava.</title>
        <authorList>
            <person name="Hill R."/>
        </authorList>
    </citation>
    <scope>NUCLEOTIDE SEQUENCE</scope>
    <source>
        <strain evidence="1">IMI 356814</strain>
    </source>
</reference>
<evidence type="ECO:0000313" key="2">
    <source>
        <dbReference type="Proteomes" id="UP001140560"/>
    </source>
</evidence>
<dbReference type="SUPFAM" id="SSF52047">
    <property type="entry name" value="RNI-like"/>
    <property type="match status" value="1"/>
</dbReference>
<dbReference type="EMBL" id="JAPEUY010000022">
    <property type="protein sequence ID" value="KAJ4361782.1"/>
    <property type="molecule type" value="Genomic_DNA"/>
</dbReference>
<name>A0A9W9CH03_9PLEO</name>
<comment type="caution">
    <text evidence="1">The sequence shown here is derived from an EMBL/GenBank/DDBJ whole genome shotgun (WGS) entry which is preliminary data.</text>
</comment>
<protein>
    <recommendedName>
        <fullName evidence="3">F-box domain-containing protein</fullName>
    </recommendedName>
</protein>
<proteinExistence type="predicted"/>